<keyword evidence="1" id="KW-0808">Transferase</keyword>
<dbReference type="SUPFAM" id="SSF55729">
    <property type="entry name" value="Acyl-CoA N-acyltransferases (Nat)"/>
    <property type="match status" value="1"/>
</dbReference>
<protein>
    <recommendedName>
        <fullName evidence="3">N-acetyltransferase domain-containing protein</fullName>
    </recommendedName>
</protein>
<dbReference type="InterPro" id="IPR016181">
    <property type="entry name" value="Acyl_CoA_acyltransferase"/>
</dbReference>
<reference evidence="4 5" key="1">
    <citation type="submission" date="2019-09" db="EMBL/GenBank/DDBJ databases">
        <authorList>
            <person name="Chandra G."/>
            <person name="Truman W A."/>
        </authorList>
    </citation>
    <scope>NUCLEOTIDE SEQUENCE [LARGE SCALE GENOMIC DNA]</scope>
    <source>
        <strain evidence="4">PS896</strain>
    </source>
</reference>
<evidence type="ECO:0000259" key="3">
    <source>
        <dbReference type="PROSITE" id="PS51186"/>
    </source>
</evidence>
<evidence type="ECO:0000256" key="1">
    <source>
        <dbReference type="ARBA" id="ARBA00022679"/>
    </source>
</evidence>
<dbReference type="InterPro" id="IPR000182">
    <property type="entry name" value="GNAT_dom"/>
</dbReference>
<dbReference type="Pfam" id="PF00583">
    <property type="entry name" value="Acetyltransf_1"/>
    <property type="match status" value="1"/>
</dbReference>
<dbReference type="InterPro" id="IPR050832">
    <property type="entry name" value="Bact_Acetyltransf"/>
</dbReference>
<accession>A0A5E7PMI0</accession>
<gene>
    <name evidence="4" type="ORF">PS896_05372</name>
</gene>
<dbReference type="AlphaFoldDB" id="A0A5E7PMI0"/>
<organism evidence="4 5">
    <name type="scientific">Pseudomonas fluorescens</name>
    <dbReference type="NCBI Taxonomy" id="294"/>
    <lineage>
        <taxon>Bacteria</taxon>
        <taxon>Pseudomonadati</taxon>
        <taxon>Pseudomonadota</taxon>
        <taxon>Gammaproteobacteria</taxon>
        <taxon>Pseudomonadales</taxon>
        <taxon>Pseudomonadaceae</taxon>
        <taxon>Pseudomonas</taxon>
    </lineage>
</organism>
<keyword evidence="2" id="KW-0012">Acyltransferase</keyword>
<dbReference type="EMBL" id="CABVIN010000010">
    <property type="protein sequence ID" value="VVP51022.1"/>
    <property type="molecule type" value="Genomic_DNA"/>
</dbReference>
<dbReference type="PANTHER" id="PTHR43877">
    <property type="entry name" value="AMINOALKYLPHOSPHONATE N-ACETYLTRANSFERASE-RELATED-RELATED"/>
    <property type="match status" value="1"/>
</dbReference>
<evidence type="ECO:0000256" key="2">
    <source>
        <dbReference type="ARBA" id="ARBA00023315"/>
    </source>
</evidence>
<feature type="domain" description="N-acetyltransferase" evidence="3">
    <location>
        <begin position="4"/>
        <end position="160"/>
    </location>
</feature>
<dbReference type="RefSeq" id="WP_064391099.1">
    <property type="nucleotide sequence ID" value="NZ_CABVIN010000010.1"/>
</dbReference>
<dbReference type="PROSITE" id="PS51186">
    <property type="entry name" value="GNAT"/>
    <property type="match status" value="1"/>
</dbReference>
<dbReference type="GO" id="GO:0016747">
    <property type="term" value="F:acyltransferase activity, transferring groups other than amino-acyl groups"/>
    <property type="evidence" value="ECO:0007669"/>
    <property type="project" value="InterPro"/>
</dbReference>
<dbReference type="CDD" id="cd04301">
    <property type="entry name" value="NAT_SF"/>
    <property type="match status" value="1"/>
</dbReference>
<sequence length="312" mass="35050">MDTVTLRNYRSTDAVAVSRLFRAVYGDHYVQPHVYLPYMISQNHDDGRWHSLVAVSGKKILGHATLFRNAGSPIAELALSVVHPATRGQNIATRLGQQLLIHAQALGCRGVTIKQVTHHAYSQKMADRLGFHSTGLLPDYAPSPFGEVLPESIVMGFRAIDDYERPLPSLDWPASCADFMQQMCNEFGTRKTPSPWVGPTMHFDQRSGRYDMVLKQLSIAVLQQLRQLPAHWVVSIRLRLAEGFAGALHSLSMAGFTFTGIVPDDRSEGWLALFHRDYVPRQLQLHCVRMQQLQDQIQQRFADCCNSELQAG</sequence>
<dbReference type="Proteomes" id="UP000377224">
    <property type="component" value="Unassembled WGS sequence"/>
</dbReference>
<dbReference type="Gene3D" id="3.40.630.30">
    <property type="match status" value="1"/>
</dbReference>
<evidence type="ECO:0000313" key="4">
    <source>
        <dbReference type="EMBL" id="VVP51022.1"/>
    </source>
</evidence>
<proteinExistence type="predicted"/>
<evidence type="ECO:0000313" key="5">
    <source>
        <dbReference type="Proteomes" id="UP000377224"/>
    </source>
</evidence>
<name>A0A5E7PMI0_PSEFL</name>